<evidence type="ECO:0000313" key="3">
    <source>
        <dbReference type="Proteomes" id="UP000462363"/>
    </source>
</evidence>
<gene>
    <name evidence="2" type="ORF">FYJ37_13735</name>
</gene>
<proteinExistence type="predicted"/>
<name>A0A844F4S4_CLOSV</name>
<dbReference type="RefSeq" id="WP_154322608.1">
    <property type="nucleotide sequence ID" value="NZ_CAMDTP010000001.1"/>
</dbReference>
<reference evidence="2 3" key="1">
    <citation type="submission" date="2019-08" db="EMBL/GenBank/DDBJ databases">
        <title>In-depth cultivation of the pig gut microbiome towards novel bacterial diversity and tailored functional studies.</title>
        <authorList>
            <person name="Wylensek D."/>
            <person name="Hitch T.C.A."/>
            <person name="Clavel T."/>
        </authorList>
    </citation>
    <scope>NUCLEOTIDE SEQUENCE [LARGE SCALE GENOMIC DNA]</scope>
    <source>
        <strain evidence="2 3">BL-389-WT-3D</strain>
    </source>
</reference>
<evidence type="ECO:0000313" key="2">
    <source>
        <dbReference type="EMBL" id="MSS41372.1"/>
    </source>
</evidence>
<dbReference type="AlphaFoldDB" id="A0A844F4S4"/>
<dbReference type="Proteomes" id="UP000462363">
    <property type="component" value="Unassembled WGS sequence"/>
</dbReference>
<organism evidence="2 3">
    <name type="scientific">Clostridium scindens (strain JCM 10418 / VPI 12708)</name>
    <dbReference type="NCBI Taxonomy" id="29347"/>
    <lineage>
        <taxon>Bacteria</taxon>
        <taxon>Bacillati</taxon>
        <taxon>Bacillota</taxon>
        <taxon>Clostridia</taxon>
        <taxon>Lachnospirales</taxon>
        <taxon>Lachnospiraceae</taxon>
    </lineage>
</organism>
<sequence length="242" mass="27253">MKARIKFRKYGVMKFIGHLDMMRFFQKAMRRAQIPIALSGGYSPHMIMSFAQPLGVGLTSDGEYMDVELKAPIASAEAVERLNKAMVEGVEVVSFREIPDEKKASGMTIVAAADYKVTLLASSRTSEVTEDIPDRWIEKTEAFMGLPEIVVMKKTKRSEKEVDIKPMIYNMEACKDGWHLFLATGSEQNLKPDLAMDAFLKYCGEEPQNVPLHFHRLEVYARQDGTSSNYVSLESLGKEISL</sequence>
<dbReference type="Pfam" id="PF10105">
    <property type="entry name" value="DUF2344"/>
    <property type="match status" value="1"/>
</dbReference>
<dbReference type="InterPro" id="IPR018768">
    <property type="entry name" value="DUF2344"/>
</dbReference>
<dbReference type="EMBL" id="VUMB01000033">
    <property type="protein sequence ID" value="MSS41372.1"/>
    <property type="molecule type" value="Genomic_DNA"/>
</dbReference>
<accession>A0A844F4S4</accession>
<protein>
    <submittedName>
        <fullName evidence="2">DUF2344 domain-containing protein</fullName>
    </submittedName>
</protein>
<feature type="domain" description="DUF2344" evidence="1">
    <location>
        <begin position="2"/>
        <end position="192"/>
    </location>
</feature>
<evidence type="ECO:0000259" key="1">
    <source>
        <dbReference type="Pfam" id="PF10105"/>
    </source>
</evidence>
<dbReference type="NCBIfam" id="TIGR03936">
    <property type="entry name" value="sam_1_link_chp"/>
    <property type="match status" value="1"/>
</dbReference>
<comment type="caution">
    <text evidence="2">The sequence shown here is derived from an EMBL/GenBank/DDBJ whole genome shotgun (WGS) entry which is preliminary data.</text>
</comment>